<name>A0A2P8GX19_9MICO</name>
<keyword evidence="4" id="KW-1185">Reference proteome</keyword>
<accession>A0A2P8GX19</accession>
<evidence type="ECO:0000313" key="3">
    <source>
        <dbReference type="Proteomes" id="UP000241203"/>
    </source>
</evidence>
<reference evidence="1 3" key="1">
    <citation type="submission" date="2018-03" db="EMBL/GenBank/DDBJ databases">
        <title>Genomic Encyclopedia of Archaeal and Bacterial Type Strains, Phase II (KMG-II): from individual species to whole genera.</title>
        <authorList>
            <person name="Goeker M."/>
        </authorList>
    </citation>
    <scope>NUCLEOTIDE SEQUENCE [LARGE SCALE GENOMIC DNA]</scope>
    <source>
        <strain evidence="1 3">DSM 21548</strain>
    </source>
</reference>
<evidence type="ECO:0000313" key="4">
    <source>
        <dbReference type="Proteomes" id="UP000268291"/>
    </source>
</evidence>
<dbReference type="RefSeq" id="WP_106563512.1">
    <property type="nucleotide sequence ID" value="NZ_PYAU01000001.1"/>
</dbReference>
<dbReference type="AlphaFoldDB" id="A0A2P8GX19"/>
<dbReference type="EMBL" id="RZGY01000001">
    <property type="protein sequence ID" value="RUQ86981.1"/>
    <property type="molecule type" value="Genomic_DNA"/>
</dbReference>
<dbReference type="EMBL" id="PYAU01000001">
    <property type="protein sequence ID" value="PSL38505.1"/>
    <property type="molecule type" value="Genomic_DNA"/>
</dbReference>
<sequence>MTDVLADRCEQLRQTVLELTQAVIESLGAPAKLSRVVPMISQIRSVVYLGADGIDDPAYIAWVRGAAANLDRMEEAALAGDAKATHAAFADQQSGVALLGTACAGKPGW</sequence>
<dbReference type="Proteomes" id="UP000268291">
    <property type="component" value="Unassembled WGS sequence"/>
</dbReference>
<reference evidence="2 4" key="2">
    <citation type="submission" date="2018-12" db="EMBL/GenBank/DDBJ databases">
        <authorList>
            <person name="hu s."/>
            <person name="Xu Y."/>
            <person name="Xu B."/>
            <person name="Li F."/>
        </authorList>
    </citation>
    <scope>NUCLEOTIDE SEQUENCE [LARGE SCALE GENOMIC DNA]</scope>
    <source>
        <strain evidence="2 4">KSW2-17</strain>
    </source>
</reference>
<gene>
    <name evidence="1" type="ORF">CLV49_2130</name>
    <name evidence="2" type="ORF">ELQ93_08565</name>
</gene>
<dbReference type="OrthoDB" id="5070666at2"/>
<organism evidence="1 3">
    <name type="scientific">Labedella gwakjiensis</name>
    <dbReference type="NCBI Taxonomy" id="390269"/>
    <lineage>
        <taxon>Bacteria</taxon>
        <taxon>Bacillati</taxon>
        <taxon>Actinomycetota</taxon>
        <taxon>Actinomycetes</taxon>
        <taxon>Micrococcales</taxon>
        <taxon>Microbacteriaceae</taxon>
        <taxon>Labedella</taxon>
    </lineage>
</organism>
<dbReference type="Proteomes" id="UP000241203">
    <property type="component" value="Unassembled WGS sequence"/>
</dbReference>
<proteinExistence type="predicted"/>
<protein>
    <submittedName>
        <fullName evidence="1">Uncharacterized protein</fullName>
    </submittedName>
</protein>
<evidence type="ECO:0000313" key="2">
    <source>
        <dbReference type="EMBL" id="RUQ86981.1"/>
    </source>
</evidence>
<evidence type="ECO:0000313" key="1">
    <source>
        <dbReference type="EMBL" id="PSL38505.1"/>
    </source>
</evidence>
<comment type="caution">
    <text evidence="1">The sequence shown here is derived from an EMBL/GenBank/DDBJ whole genome shotgun (WGS) entry which is preliminary data.</text>
</comment>